<dbReference type="Proteomes" id="UP000037043">
    <property type="component" value="Unassembled WGS sequence"/>
</dbReference>
<evidence type="ECO:0000313" key="2">
    <source>
        <dbReference type="Proteomes" id="UP000037043"/>
    </source>
</evidence>
<dbReference type="Pfam" id="PF13650">
    <property type="entry name" value="Asp_protease_2"/>
    <property type="match status" value="1"/>
</dbReference>
<gene>
    <name evidence="1" type="ORF">CLHOM_17280</name>
</gene>
<dbReference type="InterPro" id="IPR021109">
    <property type="entry name" value="Peptidase_aspartic_dom_sf"/>
</dbReference>
<organism evidence="1 2">
    <name type="scientific">Clostridium homopropionicum DSM 5847</name>
    <dbReference type="NCBI Taxonomy" id="1121318"/>
    <lineage>
        <taxon>Bacteria</taxon>
        <taxon>Bacillati</taxon>
        <taxon>Bacillota</taxon>
        <taxon>Clostridia</taxon>
        <taxon>Eubacteriales</taxon>
        <taxon>Clostridiaceae</taxon>
        <taxon>Clostridium</taxon>
    </lineage>
</organism>
<dbReference type="EMBL" id="LHUR01000022">
    <property type="protein sequence ID" value="KOA19639.1"/>
    <property type="molecule type" value="Genomic_DNA"/>
</dbReference>
<dbReference type="AlphaFoldDB" id="A0A0L6Z9J5"/>
<keyword evidence="2" id="KW-1185">Reference proteome</keyword>
<dbReference type="Gene3D" id="2.40.70.10">
    <property type="entry name" value="Acid Proteases"/>
    <property type="match status" value="1"/>
</dbReference>
<protein>
    <recommendedName>
        <fullName evidence="3">Retroviral aspartyl protease</fullName>
    </recommendedName>
</protein>
<evidence type="ECO:0008006" key="3">
    <source>
        <dbReference type="Google" id="ProtNLM"/>
    </source>
</evidence>
<dbReference type="RefSeq" id="WP_052221283.1">
    <property type="nucleotide sequence ID" value="NZ_LHUR01000022.1"/>
</dbReference>
<reference evidence="2" key="1">
    <citation type="submission" date="2015-08" db="EMBL/GenBank/DDBJ databases">
        <title>Genome sequence of the strict anaerobe Clostridium homopropionicum LuHBu1 (DSM 5847T).</title>
        <authorList>
            <person name="Poehlein A."/>
            <person name="Beck M."/>
            <person name="Schiel-Bengelsdorf B."/>
            <person name="Bengelsdorf F.R."/>
            <person name="Daniel R."/>
            <person name="Duerre P."/>
        </authorList>
    </citation>
    <scope>NUCLEOTIDE SEQUENCE [LARGE SCALE GENOMIC DNA]</scope>
    <source>
        <strain evidence="2">DSM 5847</strain>
    </source>
</reference>
<dbReference type="STRING" id="36844.SAMN04488501_102265"/>
<sequence length="129" mass="14154">MNIYYYDKLICTSIRITSNGNTKIINNVVIDTGAVESILSSIAVKDIGIKITASDKTAVTRGAGGGKMRFFYKTIDELEIGDTILKNVKMDFGNIDPSGEINGLIGLDLLKLLHAVIDIDIPFIYLKRD</sequence>
<name>A0A0L6Z9J5_9CLOT</name>
<dbReference type="SUPFAM" id="SSF50630">
    <property type="entry name" value="Acid proteases"/>
    <property type="match status" value="1"/>
</dbReference>
<dbReference type="PATRIC" id="fig|1121318.3.peg.1743"/>
<accession>A0A0L6Z9J5</accession>
<proteinExistence type="predicted"/>
<comment type="caution">
    <text evidence="1">The sequence shown here is derived from an EMBL/GenBank/DDBJ whole genome shotgun (WGS) entry which is preliminary data.</text>
</comment>
<evidence type="ECO:0000313" key="1">
    <source>
        <dbReference type="EMBL" id="KOA19639.1"/>
    </source>
</evidence>